<gene>
    <name evidence="3" type="ORF">KHU32_12140</name>
</gene>
<organism evidence="3 4">
    <name type="scientific">Roseococcus pinisoli</name>
    <dbReference type="NCBI Taxonomy" id="2835040"/>
    <lineage>
        <taxon>Bacteria</taxon>
        <taxon>Pseudomonadati</taxon>
        <taxon>Pseudomonadota</taxon>
        <taxon>Alphaproteobacteria</taxon>
        <taxon>Acetobacterales</taxon>
        <taxon>Roseomonadaceae</taxon>
        <taxon>Roseococcus</taxon>
    </lineage>
</organism>
<evidence type="ECO:0000313" key="3">
    <source>
        <dbReference type="EMBL" id="MBS7811689.1"/>
    </source>
</evidence>
<keyword evidence="2" id="KW-0732">Signal</keyword>
<sequence length="322" mass="34030">MMRRRLLLGALAGPVLAAPALAQPEWPARPVRLIVPFPPGGSNDALARPLADTLGRLLGQPFVIENRGGAGSTIGTTELTRSPTDGYGVMLTSSTFATSAATQRTPYDASRDLETIAVLATSPLCMLASPSFAPNSMAEAVAYIRAHPGDVHYGSSGPGSIGHLSGALFALRAGRLDMVHVPYRGTGAVLNDMVAGTIALTFTTVTAAAGLIADRRIKLLGWTMDQLPANAPPAPTPSQSGLPDYEASIWWALMARRGIPAPIAARLHHAVQEALGEGRLAANMQQEGATPSRLSRDESERFIQADLTRWRDLATSENIRVE</sequence>
<dbReference type="Gene3D" id="3.40.190.150">
    <property type="entry name" value="Bordetella uptake gene, domain 1"/>
    <property type="match status" value="1"/>
</dbReference>
<accession>A0ABS5QDQ6</accession>
<protein>
    <recommendedName>
        <fullName evidence="5">Tripartite tricarboxylate transporter substrate binding protein</fullName>
    </recommendedName>
</protein>
<dbReference type="RefSeq" id="WP_213670347.1">
    <property type="nucleotide sequence ID" value="NZ_JAHCDA010000002.1"/>
</dbReference>
<dbReference type="PIRSF" id="PIRSF017082">
    <property type="entry name" value="YflP"/>
    <property type="match status" value="1"/>
</dbReference>
<evidence type="ECO:0000313" key="4">
    <source>
        <dbReference type="Proteomes" id="UP000766336"/>
    </source>
</evidence>
<dbReference type="PANTHER" id="PTHR42928:SF5">
    <property type="entry name" value="BLR1237 PROTEIN"/>
    <property type="match status" value="1"/>
</dbReference>
<evidence type="ECO:0000256" key="1">
    <source>
        <dbReference type="ARBA" id="ARBA00006987"/>
    </source>
</evidence>
<dbReference type="InterPro" id="IPR005064">
    <property type="entry name" value="BUG"/>
</dbReference>
<dbReference type="InterPro" id="IPR042100">
    <property type="entry name" value="Bug_dom1"/>
</dbReference>
<dbReference type="Pfam" id="PF03401">
    <property type="entry name" value="TctC"/>
    <property type="match status" value="1"/>
</dbReference>
<dbReference type="Proteomes" id="UP000766336">
    <property type="component" value="Unassembled WGS sequence"/>
</dbReference>
<evidence type="ECO:0000256" key="2">
    <source>
        <dbReference type="SAM" id="SignalP"/>
    </source>
</evidence>
<comment type="caution">
    <text evidence="3">The sequence shown here is derived from an EMBL/GenBank/DDBJ whole genome shotgun (WGS) entry which is preliminary data.</text>
</comment>
<evidence type="ECO:0008006" key="5">
    <source>
        <dbReference type="Google" id="ProtNLM"/>
    </source>
</evidence>
<dbReference type="PANTHER" id="PTHR42928">
    <property type="entry name" value="TRICARBOXYLATE-BINDING PROTEIN"/>
    <property type="match status" value="1"/>
</dbReference>
<comment type="similarity">
    <text evidence="1">Belongs to the UPF0065 (bug) family.</text>
</comment>
<reference evidence="3 4" key="1">
    <citation type="submission" date="2021-05" db="EMBL/GenBank/DDBJ databases">
        <title>Roseococcus sp. XZZS9, whole genome shotgun sequencing project.</title>
        <authorList>
            <person name="Zhao G."/>
            <person name="Shen L."/>
        </authorList>
    </citation>
    <scope>NUCLEOTIDE SEQUENCE [LARGE SCALE GENOMIC DNA]</scope>
    <source>
        <strain evidence="3 4">XZZS9</strain>
    </source>
</reference>
<keyword evidence="4" id="KW-1185">Reference proteome</keyword>
<proteinExistence type="inferred from homology"/>
<name>A0ABS5QDQ6_9PROT</name>
<feature type="chain" id="PRO_5046189379" description="Tripartite tricarboxylate transporter substrate binding protein" evidence="2">
    <location>
        <begin position="23"/>
        <end position="322"/>
    </location>
</feature>
<feature type="signal peptide" evidence="2">
    <location>
        <begin position="1"/>
        <end position="22"/>
    </location>
</feature>
<dbReference type="EMBL" id="JAHCDA010000002">
    <property type="protein sequence ID" value="MBS7811689.1"/>
    <property type="molecule type" value="Genomic_DNA"/>
</dbReference>
<dbReference type="Gene3D" id="3.40.190.10">
    <property type="entry name" value="Periplasmic binding protein-like II"/>
    <property type="match status" value="1"/>
</dbReference>